<accession>A0AA88KKQ9</accession>
<dbReference type="Proteomes" id="UP000816034">
    <property type="component" value="Unassembled WGS sequence"/>
</dbReference>
<comment type="caution">
    <text evidence="2">The sequence shown here is derived from an EMBL/GenBank/DDBJ whole genome shotgun (WGS) entry which is preliminary data.</text>
</comment>
<gene>
    <name evidence="2" type="ORF">C9374_003167</name>
</gene>
<keyword evidence="1" id="KW-0472">Membrane</keyword>
<evidence type="ECO:0000256" key="1">
    <source>
        <dbReference type="SAM" id="Phobius"/>
    </source>
</evidence>
<name>A0AA88KKQ9_NAELO</name>
<proteinExistence type="predicted"/>
<protein>
    <submittedName>
        <fullName evidence="2">Uncharacterized protein</fullName>
    </submittedName>
</protein>
<reference evidence="2 3" key="1">
    <citation type="journal article" date="2018" name="BMC Genomics">
        <title>The genome of Naegleria lovaniensis, the basis for a comparative approach to unravel pathogenicity factors of the human pathogenic amoeba N. fowleri.</title>
        <authorList>
            <person name="Liechti N."/>
            <person name="Schurch N."/>
            <person name="Bruggmann R."/>
            <person name="Wittwer M."/>
        </authorList>
    </citation>
    <scope>NUCLEOTIDE SEQUENCE [LARGE SCALE GENOMIC DNA]</scope>
    <source>
        <strain evidence="2 3">ATCC 30569</strain>
    </source>
</reference>
<dbReference type="EMBL" id="PYSW02000017">
    <property type="protein sequence ID" value="KAG2386018.1"/>
    <property type="molecule type" value="Genomic_DNA"/>
</dbReference>
<keyword evidence="1" id="KW-0812">Transmembrane</keyword>
<dbReference type="GeneID" id="68095622"/>
<keyword evidence="3" id="KW-1185">Reference proteome</keyword>
<dbReference type="AlphaFoldDB" id="A0AA88KKQ9"/>
<organism evidence="2 3">
    <name type="scientific">Naegleria lovaniensis</name>
    <name type="common">Amoeba</name>
    <dbReference type="NCBI Taxonomy" id="51637"/>
    <lineage>
        <taxon>Eukaryota</taxon>
        <taxon>Discoba</taxon>
        <taxon>Heterolobosea</taxon>
        <taxon>Tetramitia</taxon>
        <taxon>Eutetramitia</taxon>
        <taxon>Vahlkampfiidae</taxon>
        <taxon>Naegleria</taxon>
    </lineage>
</organism>
<keyword evidence="1" id="KW-1133">Transmembrane helix</keyword>
<evidence type="ECO:0000313" key="3">
    <source>
        <dbReference type="Proteomes" id="UP000816034"/>
    </source>
</evidence>
<sequence length="136" mass="14686">MLPNTKLTITAASSEGNGVLYVKDYYIPTQDSFEEKVALTGSSSSLSVNNFLSTWKDVFLLIEPSTPSLSFSISTTSQDIHFHEPLGPGAIVGIAVGSSIVVTCMVLLVLIALVIVYKRKKEKQHGEDSVKTPLVK</sequence>
<feature type="transmembrane region" description="Helical" evidence="1">
    <location>
        <begin position="90"/>
        <end position="117"/>
    </location>
</feature>
<evidence type="ECO:0000313" key="2">
    <source>
        <dbReference type="EMBL" id="KAG2386018.1"/>
    </source>
</evidence>
<dbReference type="RefSeq" id="XP_044550011.1">
    <property type="nucleotide sequence ID" value="XM_044692665.1"/>
</dbReference>